<feature type="transmembrane region" description="Helical" evidence="6">
    <location>
        <begin position="380"/>
        <end position="401"/>
    </location>
</feature>
<feature type="domain" description="Protein glycosylation ligase" evidence="9">
    <location>
        <begin position="106"/>
        <end position="131"/>
    </location>
</feature>
<dbReference type="InterPro" id="IPR007016">
    <property type="entry name" value="O-antigen_ligase-rel_domated"/>
</dbReference>
<evidence type="ECO:0000256" key="1">
    <source>
        <dbReference type="ARBA" id="ARBA00004141"/>
    </source>
</evidence>
<dbReference type="Pfam" id="PF04932">
    <property type="entry name" value="Wzy_C"/>
    <property type="match status" value="1"/>
</dbReference>
<evidence type="ECO:0000256" key="4">
    <source>
        <dbReference type="ARBA" id="ARBA00023136"/>
    </source>
</evidence>
<proteinExistence type="predicted"/>
<feature type="domain" description="O-antigen ligase-related" evidence="7">
    <location>
        <begin position="160"/>
        <end position="309"/>
    </location>
</feature>
<evidence type="ECO:0000259" key="8">
    <source>
        <dbReference type="Pfam" id="PF11846"/>
    </source>
</evidence>
<evidence type="ECO:0000256" key="5">
    <source>
        <dbReference type="SAM" id="MobiDB-lite"/>
    </source>
</evidence>
<evidence type="ECO:0000256" key="2">
    <source>
        <dbReference type="ARBA" id="ARBA00022692"/>
    </source>
</evidence>
<feature type="transmembrane region" description="Helical" evidence="6">
    <location>
        <begin position="147"/>
        <end position="166"/>
    </location>
</feature>
<evidence type="ECO:0000259" key="7">
    <source>
        <dbReference type="Pfam" id="PF04932"/>
    </source>
</evidence>
<keyword evidence="2 6" id="KW-0812">Transmembrane</keyword>
<dbReference type="InterPro" id="IPR021797">
    <property type="entry name" value="Wzy_C_2"/>
</dbReference>
<comment type="subcellular location">
    <subcellularLocation>
        <location evidence="1">Membrane</location>
        <topology evidence="1">Multi-pass membrane protein</topology>
    </subcellularLocation>
</comment>
<feature type="transmembrane region" description="Helical" evidence="6">
    <location>
        <begin position="32"/>
        <end position="52"/>
    </location>
</feature>
<keyword evidence="11" id="KW-1185">Reference proteome</keyword>
<keyword evidence="4 6" id="KW-0472">Membrane</keyword>
<evidence type="ECO:0000313" key="10">
    <source>
        <dbReference type="EMBL" id="QNN56697.1"/>
    </source>
</evidence>
<dbReference type="Proteomes" id="UP000515811">
    <property type="component" value="Chromosome"/>
</dbReference>
<protein>
    <submittedName>
        <fullName evidence="10">O-antigen ligase C-terminal domain-containing protein</fullName>
    </submittedName>
</protein>
<feature type="compositionally biased region" description="Low complexity" evidence="5">
    <location>
        <begin position="519"/>
        <end position="534"/>
    </location>
</feature>
<dbReference type="KEGG" id="drg:H9K76_19600"/>
<name>A0A7G9RM72_9BURK</name>
<feature type="transmembrane region" description="Helical" evidence="6">
    <location>
        <begin position="295"/>
        <end position="317"/>
    </location>
</feature>
<feature type="transmembrane region" description="Helical" evidence="6">
    <location>
        <begin position="117"/>
        <end position="135"/>
    </location>
</feature>
<keyword evidence="10" id="KW-0436">Ligase</keyword>
<accession>A0A7G9RM72</accession>
<dbReference type="PANTHER" id="PTHR37422:SF13">
    <property type="entry name" value="LIPOPOLYSACCHARIDE BIOSYNTHESIS PROTEIN PA4999-RELATED"/>
    <property type="match status" value="1"/>
</dbReference>
<feature type="region of interest" description="Disordered" evidence="5">
    <location>
        <begin position="503"/>
        <end position="544"/>
    </location>
</feature>
<feature type="transmembrane region" description="Helical" evidence="6">
    <location>
        <begin position="197"/>
        <end position="216"/>
    </location>
</feature>
<dbReference type="GO" id="GO:0016874">
    <property type="term" value="F:ligase activity"/>
    <property type="evidence" value="ECO:0007669"/>
    <property type="project" value="UniProtKB-KW"/>
</dbReference>
<evidence type="ECO:0000256" key="6">
    <source>
        <dbReference type="SAM" id="Phobius"/>
    </source>
</evidence>
<feature type="transmembrane region" description="Helical" evidence="6">
    <location>
        <begin position="64"/>
        <end position="88"/>
    </location>
</feature>
<feature type="transmembrane region" description="Helical" evidence="6">
    <location>
        <begin position="351"/>
        <end position="368"/>
    </location>
</feature>
<dbReference type="PANTHER" id="PTHR37422">
    <property type="entry name" value="TEICHURONIC ACID BIOSYNTHESIS PROTEIN TUAE"/>
    <property type="match status" value="1"/>
</dbReference>
<organism evidence="10 11">
    <name type="scientific">Diaphorobacter ruginosibacter</name>
    <dbReference type="NCBI Taxonomy" id="1715720"/>
    <lineage>
        <taxon>Bacteria</taxon>
        <taxon>Pseudomonadati</taxon>
        <taxon>Pseudomonadota</taxon>
        <taxon>Betaproteobacteria</taxon>
        <taxon>Burkholderiales</taxon>
        <taxon>Comamonadaceae</taxon>
        <taxon>Diaphorobacter</taxon>
    </lineage>
</organism>
<dbReference type="InterPro" id="IPR031726">
    <property type="entry name" value="PglL_A"/>
</dbReference>
<dbReference type="Pfam" id="PF15864">
    <property type="entry name" value="PglL_A"/>
    <property type="match status" value="1"/>
</dbReference>
<dbReference type="Pfam" id="PF11846">
    <property type="entry name" value="Wzy_C_2"/>
    <property type="match status" value="1"/>
</dbReference>
<dbReference type="GO" id="GO:0016020">
    <property type="term" value="C:membrane"/>
    <property type="evidence" value="ECO:0007669"/>
    <property type="project" value="UniProtKB-SubCell"/>
</dbReference>
<feature type="domain" description="Virulence factor membrane-bound polymerase C-terminal" evidence="8">
    <location>
        <begin position="332"/>
        <end position="516"/>
    </location>
</feature>
<dbReference type="RefSeq" id="WP_187596963.1">
    <property type="nucleotide sequence ID" value="NZ_CP060714.1"/>
</dbReference>
<evidence type="ECO:0000256" key="3">
    <source>
        <dbReference type="ARBA" id="ARBA00022989"/>
    </source>
</evidence>
<feature type="transmembrane region" description="Helical" evidence="6">
    <location>
        <begin position="172"/>
        <end position="190"/>
    </location>
</feature>
<keyword evidence="3 6" id="KW-1133">Transmembrane helix</keyword>
<dbReference type="AlphaFoldDB" id="A0A7G9RM72"/>
<feature type="compositionally biased region" description="Basic and acidic residues" evidence="5">
    <location>
        <begin position="508"/>
        <end position="518"/>
    </location>
</feature>
<evidence type="ECO:0000259" key="9">
    <source>
        <dbReference type="Pfam" id="PF15864"/>
    </source>
</evidence>
<reference evidence="10 11" key="1">
    <citation type="submission" date="2020-08" db="EMBL/GenBank/DDBJ databases">
        <title>Genome sequence of Diaphorobacter ruginosibacter DSM 27467T.</title>
        <authorList>
            <person name="Hyun D.-W."/>
            <person name="Bae J.-W."/>
        </authorList>
    </citation>
    <scope>NUCLEOTIDE SEQUENCE [LARGE SCALE GENOMIC DNA]</scope>
    <source>
        <strain evidence="10 11">DSM 27467</strain>
    </source>
</reference>
<dbReference type="InterPro" id="IPR051533">
    <property type="entry name" value="WaaL-like"/>
</dbReference>
<gene>
    <name evidence="10" type="ORF">H9K76_19600</name>
</gene>
<dbReference type="EMBL" id="CP060714">
    <property type="protein sequence ID" value="QNN56697.1"/>
    <property type="molecule type" value="Genomic_DNA"/>
</dbReference>
<evidence type="ECO:0000313" key="11">
    <source>
        <dbReference type="Proteomes" id="UP000515811"/>
    </source>
</evidence>
<sequence length="544" mass="60197">MKAVTHVLALATQSLAVAVPFLFAYTRSPMTNFWPLVASAMCGWLIVMLCITRVDRPAELREDLGRCLCWGLILAGALASVIGLIQFFKGDAGLSPWIYQSTLGQAIGNLRQRNQQATLILMSALALLLWLPALLSPNARPLRPRWGPLLSILAAAAPWVLVLLSMGSGVTASRTGAVEWLALVVLLWFWRASVGRLALLMGVAGLLAYLLSAWLLPELLLRWTGVQMDGLFMRVADTSHRCTSRLTLWSNMLYLIEQRPWLGWGWGELDYAHYSTLFPGERFCVLLDNAHNLPLHLAVELGLPAAGAFCVLVIWAVWRGKPWRETDPVRQLAWGVLALIGMHSMLEFPLWYGPFQLVAVLSIAILLLPRGEAQPRPRTVIRVQVALLTACVAWLAGAFIIGNDFRRMAQLYIDPPHRLAQWRDLTAREVSQTTGFFVNPAEFAWLTTTTVNEQNAVQMHAMARRLLHYSPEPRVITKLITSAQLLGLQADVQEQTQLLERAYPDASKTFREQQEQQKQKASAASQAGSSASQATPEGSGVAGS</sequence>